<feature type="region of interest" description="Disordered" evidence="7">
    <location>
        <begin position="378"/>
        <end position="454"/>
    </location>
</feature>
<comment type="caution">
    <text evidence="9">The sequence shown here is derived from an EMBL/GenBank/DDBJ whole genome shotgun (WGS) entry which is preliminary data.</text>
</comment>
<feature type="compositionally biased region" description="Polar residues" evidence="7">
    <location>
        <begin position="386"/>
        <end position="406"/>
    </location>
</feature>
<comment type="similarity">
    <text evidence="5">Belongs to the muscleblind family.</text>
</comment>
<dbReference type="GO" id="GO:0008270">
    <property type="term" value="F:zinc ion binding"/>
    <property type="evidence" value="ECO:0007669"/>
    <property type="project" value="UniProtKB-KW"/>
</dbReference>
<evidence type="ECO:0000256" key="2">
    <source>
        <dbReference type="ARBA" id="ARBA00022737"/>
    </source>
</evidence>
<evidence type="ECO:0000313" key="10">
    <source>
        <dbReference type="Proteomes" id="UP001620645"/>
    </source>
</evidence>
<dbReference type="EMBL" id="JBICCN010000007">
    <property type="protein sequence ID" value="KAL3104105.1"/>
    <property type="molecule type" value="Genomic_DNA"/>
</dbReference>
<name>A0ABD2KMC4_HETSC</name>
<dbReference type="PANTHER" id="PTHR12675">
    <property type="entry name" value="MUSCLEBLIND-LIKE PROTEIN"/>
    <property type="match status" value="1"/>
</dbReference>
<dbReference type="InterPro" id="IPR054429">
    <property type="entry name" value="Znf-CCCH_Muscleblind-like"/>
</dbReference>
<evidence type="ECO:0000259" key="8">
    <source>
        <dbReference type="PROSITE" id="PS50103"/>
    </source>
</evidence>
<evidence type="ECO:0000256" key="5">
    <source>
        <dbReference type="ARBA" id="ARBA00038226"/>
    </source>
</evidence>
<keyword evidence="1 6" id="KW-0479">Metal-binding</keyword>
<dbReference type="InterPro" id="IPR000571">
    <property type="entry name" value="Znf_CCCH"/>
</dbReference>
<keyword evidence="3 6" id="KW-0863">Zinc-finger</keyword>
<protein>
    <recommendedName>
        <fullName evidence="8">C3H1-type domain-containing protein</fullName>
    </recommendedName>
</protein>
<dbReference type="PANTHER" id="PTHR12675:SF12">
    <property type="entry name" value="PROTEIN MUSCLEBLIND"/>
    <property type="match status" value="1"/>
</dbReference>
<dbReference type="AlphaFoldDB" id="A0ABD2KMC4"/>
<evidence type="ECO:0000256" key="7">
    <source>
        <dbReference type="SAM" id="MobiDB-lite"/>
    </source>
</evidence>
<evidence type="ECO:0000313" key="9">
    <source>
        <dbReference type="EMBL" id="KAL3104105.1"/>
    </source>
</evidence>
<dbReference type="Pfam" id="PF22628">
    <property type="entry name" value="zf-CCCH_10"/>
    <property type="match status" value="1"/>
</dbReference>
<gene>
    <name evidence="9" type="ORF">niasHS_002132</name>
</gene>
<keyword evidence="4 6" id="KW-0862">Zinc</keyword>
<evidence type="ECO:0000256" key="6">
    <source>
        <dbReference type="PROSITE-ProRule" id="PRU00723"/>
    </source>
</evidence>
<evidence type="ECO:0000256" key="3">
    <source>
        <dbReference type="ARBA" id="ARBA00022771"/>
    </source>
</evidence>
<feature type="zinc finger region" description="C3H1-type" evidence="6">
    <location>
        <begin position="98"/>
        <end position="126"/>
    </location>
</feature>
<evidence type="ECO:0000256" key="4">
    <source>
        <dbReference type="ARBA" id="ARBA00022833"/>
    </source>
</evidence>
<reference evidence="9 10" key="1">
    <citation type="submission" date="2024-10" db="EMBL/GenBank/DDBJ databases">
        <authorList>
            <person name="Kim D."/>
        </authorList>
    </citation>
    <scope>NUCLEOTIDE SEQUENCE [LARGE SCALE GENOMIC DNA]</scope>
    <source>
        <strain evidence="9">Taebaek</strain>
    </source>
</reference>
<organism evidence="9 10">
    <name type="scientific">Heterodera schachtii</name>
    <name type="common">Sugarbeet cyst nematode worm</name>
    <name type="synonym">Tylenchus schachtii</name>
    <dbReference type="NCBI Taxonomy" id="97005"/>
    <lineage>
        <taxon>Eukaryota</taxon>
        <taxon>Metazoa</taxon>
        <taxon>Ecdysozoa</taxon>
        <taxon>Nematoda</taxon>
        <taxon>Chromadorea</taxon>
        <taxon>Rhabditida</taxon>
        <taxon>Tylenchina</taxon>
        <taxon>Tylenchomorpha</taxon>
        <taxon>Tylenchoidea</taxon>
        <taxon>Heteroderidae</taxon>
        <taxon>Heteroderinae</taxon>
        <taxon>Heterodera</taxon>
    </lineage>
</organism>
<keyword evidence="2" id="KW-0677">Repeat</keyword>
<dbReference type="SMART" id="SM00356">
    <property type="entry name" value="ZnF_C3H1"/>
    <property type="match status" value="2"/>
</dbReference>
<dbReference type="Gene3D" id="3.30.1370.210">
    <property type="match status" value="1"/>
</dbReference>
<proteinExistence type="inferred from homology"/>
<dbReference type="Proteomes" id="UP001620645">
    <property type="component" value="Unassembled WGS sequence"/>
</dbReference>
<sequence>MIKFDDAPGSSAAAASSAGNAASAVGTPSVVPPTSAAAAALTLAALNAGVAVAASTSGGAGAIPSSVGGNTASLALQQQQQQQQQQLTQLLTGKDSRWLQLEVCREFQRGQCSRSEHDCKYAHPPSYVEVQNGRVIACYDSIKVVGRKWRGLPNERKGIANDGRCTRENPKCKYLHPPQHLKDQLLATGKQNLVMKNLVAQQFGHQQQPSALPTIAQLVQPGVTSLAALQSAATALPLPFFTTAAALPAGLFPAGTAAFLPQIEQHFGALQTTSSPSASVSVPSAAMQQQLAVAQQLALLQQQNAPAAAALLGTGGGGGQSSAAAAAAALLLAQQQAAAAVQAAQQSQHQQQQQQQQQQQILLHLAIQHHQQQQAVAAAMFAAQQRQSSSPTSTDGGAGQLQEQQMGGSGASTGGGRKRNARAAGLEHHHQHKQHNHHLQQQQQQMPADGAADGAALDPVHHQLQLQLAAAAAAANANGAGAGGAFLSAAVTKHRSALDKAASLNGSANGNGTFAVTSSAIASAGGVPLYATPAQFNPYLVPASFLPAGAVSFAAQLPPRFG</sequence>
<feature type="compositionally biased region" description="Low complexity" evidence="7">
    <location>
        <begin position="439"/>
        <end position="454"/>
    </location>
</feature>
<dbReference type="PROSITE" id="PS50103">
    <property type="entry name" value="ZF_C3H1"/>
    <property type="match status" value="1"/>
</dbReference>
<feature type="domain" description="C3H1-type" evidence="8">
    <location>
        <begin position="98"/>
        <end position="126"/>
    </location>
</feature>
<evidence type="ECO:0000256" key="1">
    <source>
        <dbReference type="ARBA" id="ARBA00022723"/>
    </source>
</evidence>
<feature type="compositionally biased region" description="Basic residues" evidence="7">
    <location>
        <begin position="429"/>
        <end position="438"/>
    </location>
</feature>
<keyword evidence="10" id="KW-1185">Reference proteome</keyword>
<accession>A0ABD2KMC4</accession>